<evidence type="ECO:0000256" key="3">
    <source>
        <dbReference type="ARBA" id="ARBA00005656"/>
    </source>
</evidence>
<gene>
    <name evidence="10" type="primary">pta</name>
    <name evidence="10" type="ORF">IAA84_00315</name>
</gene>
<dbReference type="AlphaFoldDB" id="A0A9D1FY05"/>
<dbReference type="PANTHER" id="PTHR43356">
    <property type="entry name" value="PHOSPHATE ACETYLTRANSFERASE"/>
    <property type="match status" value="1"/>
</dbReference>
<accession>A0A9D1FY05</accession>
<comment type="pathway">
    <text evidence="2">Metabolic intermediate biosynthesis; acetyl-CoA biosynthesis; acetyl-CoA from acetate: step 2/2.</text>
</comment>
<comment type="similarity">
    <text evidence="3">Belongs to the phosphate acetyltransferase and butyryltransferase family.</text>
</comment>
<reference evidence="10" key="2">
    <citation type="journal article" date="2021" name="PeerJ">
        <title>Extensive microbial diversity within the chicken gut microbiome revealed by metagenomics and culture.</title>
        <authorList>
            <person name="Gilroy R."/>
            <person name="Ravi A."/>
            <person name="Getino M."/>
            <person name="Pursley I."/>
            <person name="Horton D.L."/>
            <person name="Alikhan N.F."/>
            <person name="Baker D."/>
            <person name="Gharbi K."/>
            <person name="Hall N."/>
            <person name="Watson M."/>
            <person name="Adriaenssens E.M."/>
            <person name="Foster-Nyarko E."/>
            <person name="Jarju S."/>
            <person name="Secka A."/>
            <person name="Antonio M."/>
            <person name="Oren A."/>
            <person name="Chaudhuri R.R."/>
            <person name="La Ragione R."/>
            <person name="Hildebrand F."/>
            <person name="Pallen M.J."/>
        </authorList>
    </citation>
    <scope>NUCLEOTIDE SEQUENCE</scope>
    <source>
        <strain evidence="10">13766</strain>
    </source>
</reference>
<evidence type="ECO:0000259" key="9">
    <source>
        <dbReference type="Pfam" id="PF01515"/>
    </source>
</evidence>
<dbReference type="InterPro" id="IPR004614">
    <property type="entry name" value="P_AcTrfase"/>
</dbReference>
<dbReference type="Gene3D" id="3.40.50.10750">
    <property type="entry name" value="Isocitrate/Isopropylmalate dehydrogenase-like"/>
    <property type="match status" value="1"/>
</dbReference>
<organism evidence="10 11">
    <name type="scientific">Candidatus Alectryocaccomicrobium excrementavium</name>
    <dbReference type="NCBI Taxonomy" id="2840668"/>
    <lineage>
        <taxon>Bacteria</taxon>
        <taxon>Bacillati</taxon>
        <taxon>Bacillota</taxon>
        <taxon>Clostridia</taxon>
        <taxon>Candidatus Alectryocaccomicrobium</taxon>
    </lineage>
</organism>
<evidence type="ECO:0000256" key="4">
    <source>
        <dbReference type="ARBA" id="ARBA00012707"/>
    </source>
</evidence>
<dbReference type="EC" id="2.3.1.8" evidence="4"/>
<evidence type="ECO:0000256" key="7">
    <source>
        <dbReference type="ARBA" id="ARBA00023315"/>
    </source>
</evidence>
<protein>
    <recommendedName>
        <fullName evidence="5">Phosphate acetyltransferase</fullName>
        <ecNumber evidence="4">2.3.1.8</ecNumber>
    </recommendedName>
    <alternativeName>
        <fullName evidence="8">Phosphotransacetylase</fullName>
    </alternativeName>
</protein>
<dbReference type="Proteomes" id="UP000824140">
    <property type="component" value="Unassembled WGS sequence"/>
</dbReference>
<comment type="caution">
    <text evidence="10">The sequence shown here is derived from an EMBL/GenBank/DDBJ whole genome shotgun (WGS) entry which is preliminary data.</text>
</comment>
<comment type="catalytic activity">
    <reaction evidence="1">
        <text>acetyl-CoA + phosphate = acetyl phosphate + CoA</text>
        <dbReference type="Rhea" id="RHEA:19521"/>
        <dbReference type="ChEBI" id="CHEBI:22191"/>
        <dbReference type="ChEBI" id="CHEBI:43474"/>
        <dbReference type="ChEBI" id="CHEBI:57287"/>
        <dbReference type="ChEBI" id="CHEBI:57288"/>
        <dbReference type="EC" id="2.3.1.8"/>
    </reaction>
</comment>
<dbReference type="InterPro" id="IPR042112">
    <property type="entry name" value="P_AcTrfase_dom2"/>
</dbReference>
<evidence type="ECO:0000256" key="6">
    <source>
        <dbReference type="ARBA" id="ARBA00022679"/>
    </source>
</evidence>
<dbReference type="Gene3D" id="3.40.50.10950">
    <property type="match status" value="1"/>
</dbReference>
<name>A0A9D1FY05_9FIRM</name>
<reference evidence="10" key="1">
    <citation type="submission" date="2020-10" db="EMBL/GenBank/DDBJ databases">
        <authorList>
            <person name="Gilroy R."/>
        </authorList>
    </citation>
    <scope>NUCLEOTIDE SEQUENCE</scope>
    <source>
        <strain evidence="10">13766</strain>
    </source>
</reference>
<dbReference type="PIRSF" id="PIRSF000428">
    <property type="entry name" value="P_Ac_trans"/>
    <property type="match status" value="1"/>
</dbReference>
<evidence type="ECO:0000313" key="10">
    <source>
        <dbReference type="EMBL" id="HIS91442.1"/>
    </source>
</evidence>
<evidence type="ECO:0000256" key="1">
    <source>
        <dbReference type="ARBA" id="ARBA00000705"/>
    </source>
</evidence>
<dbReference type="InterPro" id="IPR050500">
    <property type="entry name" value="Phos_Acetyltrans/Butyryltrans"/>
</dbReference>
<keyword evidence="6 10" id="KW-0808">Transferase</keyword>
<dbReference type="GO" id="GO:0008959">
    <property type="term" value="F:phosphate acetyltransferase activity"/>
    <property type="evidence" value="ECO:0007669"/>
    <property type="project" value="UniProtKB-EC"/>
</dbReference>
<dbReference type="NCBIfam" id="NF004167">
    <property type="entry name" value="PRK05632.1"/>
    <property type="match status" value="1"/>
</dbReference>
<evidence type="ECO:0000256" key="2">
    <source>
        <dbReference type="ARBA" id="ARBA00004989"/>
    </source>
</evidence>
<dbReference type="PANTHER" id="PTHR43356:SF3">
    <property type="entry name" value="PHOSPHATE ACETYLTRANSFERASE"/>
    <property type="match status" value="1"/>
</dbReference>
<evidence type="ECO:0000313" key="11">
    <source>
        <dbReference type="Proteomes" id="UP000824140"/>
    </source>
</evidence>
<keyword evidence="7 10" id="KW-0012">Acyltransferase</keyword>
<dbReference type="InterPro" id="IPR002505">
    <property type="entry name" value="PTA_PTB"/>
</dbReference>
<dbReference type="EMBL" id="DVJN01000005">
    <property type="protein sequence ID" value="HIS91442.1"/>
    <property type="molecule type" value="Genomic_DNA"/>
</dbReference>
<dbReference type="Pfam" id="PF01515">
    <property type="entry name" value="PTA_PTB"/>
    <property type="match status" value="1"/>
</dbReference>
<dbReference type="InterPro" id="IPR042113">
    <property type="entry name" value="P_AcTrfase_dom1"/>
</dbReference>
<sequence>MAIIDTIKAKARARVMHIVLPEGEETRNVHAASIIQKEGLARLTLLGDAEKIKAAYPDVCLCGVEIVNPATSEKAPEYAAKLYELRKAKGMTEEKAAELVKDPMYYGVLMVKCGDADGLVSGAIHSTGDMLRPALQIIKTKPGMKSASSCFLMETSMGVMIFADCAVIPCPTAEELAAIALAAADSARALGGLDPKVAMLSFSTKGSAKHELVDKVVEATRIAKELAPDLPLDGELQLDAALVPSVGELKAPGSPVAGHANVLVFPDLQAANIGYKLVQRLGNAQAYGPILQGIAKPCNDLSRGCSVDDIVATVAITAAQAQEA</sequence>
<evidence type="ECO:0000256" key="5">
    <source>
        <dbReference type="ARBA" id="ARBA00021528"/>
    </source>
</evidence>
<dbReference type="NCBIfam" id="NF007233">
    <property type="entry name" value="PRK09653.1"/>
    <property type="match status" value="1"/>
</dbReference>
<dbReference type="SUPFAM" id="SSF53659">
    <property type="entry name" value="Isocitrate/Isopropylmalate dehydrogenase-like"/>
    <property type="match status" value="1"/>
</dbReference>
<evidence type="ECO:0000256" key="8">
    <source>
        <dbReference type="ARBA" id="ARBA00031108"/>
    </source>
</evidence>
<feature type="domain" description="Phosphate acetyl/butaryl transferase" evidence="9">
    <location>
        <begin position="3"/>
        <end position="318"/>
    </location>
</feature>
<proteinExistence type="inferred from homology"/>
<dbReference type="InterPro" id="IPR012147">
    <property type="entry name" value="P_Ac_Bu_trans"/>
</dbReference>
<dbReference type="NCBIfam" id="TIGR00651">
    <property type="entry name" value="pta"/>
    <property type="match status" value="1"/>
</dbReference>